<reference evidence="1" key="1">
    <citation type="submission" date="2021-08" db="EMBL/GenBank/DDBJ databases">
        <title>WGS assembly of Ceratopteris richardii.</title>
        <authorList>
            <person name="Marchant D.B."/>
            <person name="Chen G."/>
            <person name="Jenkins J."/>
            <person name="Shu S."/>
            <person name="Leebens-Mack J."/>
            <person name="Grimwood J."/>
            <person name="Schmutz J."/>
            <person name="Soltis P."/>
            <person name="Soltis D."/>
            <person name="Chen Z.-H."/>
        </authorList>
    </citation>
    <scope>NUCLEOTIDE SEQUENCE</scope>
    <source>
        <strain evidence="1">Whitten #5841</strain>
        <tissue evidence="1">Leaf</tissue>
    </source>
</reference>
<dbReference type="PANTHER" id="PTHR46976:SF1">
    <property type="entry name" value="PROTEIN ARABIDILLO 1"/>
    <property type="match status" value="1"/>
</dbReference>
<proteinExistence type="predicted"/>
<dbReference type="EMBL" id="CM035417">
    <property type="protein sequence ID" value="KAH7422457.1"/>
    <property type="molecule type" value="Genomic_DNA"/>
</dbReference>
<dbReference type="AlphaFoldDB" id="A0A8T2TGN2"/>
<dbReference type="OrthoDB" id="1734294at2759"/>
<name>A0A8T2TGN2_CERRI</name>
<dbReference type="SUPFAM" id="SSF52047">
    <property type="entry name" value="RNI-like"/>
    <property type="match status" value="1"/>
</dbReference>
<sequence>MLGARHGALESLQLGPDCDRITSDAIRVVALCCPVLKHLRLMGVKEVDGDAIGALARHCPNLSDLGLIDCAIIDESKLPLATNLQFLSVVGIRNVHWNAIAQTLTLKMSVVQCSTLQRRKSFLLDSQISCRDWLCLHQKLQQITKRGAC</sequence>
<organism evidence="1 2">
    <name type="scientific">Ceratopteris richardii</name>
    <name type="common">Triangle waterfern</name>
    <dbReference type="NCBI Taxonomy" id="49495"/>
    <lineage>
        <taxon>Eukaryota</taxon>
        <taxon>Viridiplantae</taxon>
        <taxon>Streptophyta</taxon>
        <taxon>Embryophyta</taxon>
        <taxon>Tracheophyta</taxon>
        <taxon>Polypodiopsida</taxon>
        <taxon>Polypodiidae</taxon>
        <taxon>Polypodiales</taxon>
        <taxon>Pteridineae</taxon>
        <taxon>Pteridaceae</taxon>
        <taxon>Parkerioideae</taxon>
        <taxon>Ceratopteris</taxon>
    </lineage>
</organism>
<dbReference type="PANTHER" id="PTHR46976">
    <property type="entry name" value="PROTEIN ARABIDILLO 1"/>
    <property type="match status" value="1"/>
</dbReference>
<accession>A0A8T2TGN2</accession>
<dbReference type="InterPro" id="IPR032675">
    <property type="entry name" value="LRR_dom_sf"/>
</dbReference>
<dbReference type="Gene3D" id="3.80.10.10">
    <property type="entry name" value="Ribonuclease Inhibitor"/>
    <property type="match status" value="1"/>
</dbReference>
<comment type="caution">
    <text evidence="1">The sequence shown here is derived from an EMBL/GenBank/DDBJ whole genome shotgun (WGS) entry which is preliminary data.</text>
</comment>
<evidence type="ECO:0000313" key="1">
    <source>
        <dbReference type="EMBL" id="KAH7422457.1"/>
    </source>
</evidence>
<dbReference type="Proteomes" id="UP000825935">
    <property type="component" value="Chromosome 12"/>
</dbReference>
<evidence type="ECO:0000313" key="2">
    <source>
        <dbReference type="Proteomes" id="UP000825935"/>
    </source>
</evidence>
<protein>
    <submittedName>
        <fullName evidence="1">Uncharacterized protein</fullName>
    </submittedName>
</protein>
<keyword evidence="2" id="KW-1185">Reference proteome</keyword>
<gene>
    <name evidence="1" type="ORF">KP509_12G009600</name>
</gene>